<evidence type="ECO:0000313" key="3">
    <source>
        <dbReference type="Proteomes" id="UP000029224"/>
    </source>
</evidence>
<protein>
    <submittedName>
        <fullName evidence="2">DNA polymerase IV-like protein ImuB</fullName>
    </submittedName>
</protein>
<organism evidence="2 3">
    <name type="scientific">Vibrio maritimus</name>
    <dbReference type="NCBI Taxonomy" id="990268"/>
    <lineage>
        <taxon>Bacteria</taxon>
        <taxon>Pseudomonadati</taxon>
        <taxon>Pseudomonadota</taxon>
        <taxon>Gammaproteobacteria</taxon>
        <taxon>Vibrionales</taxon>
        <taxon>Vibrionaceae</taxon>
        <taxon>Vibrio</taxon>
    </lineage>
</organism>
<comment type="caution">
    <text evidence="2">The sequence shown here is derived from an EMBL/GenBank/DDBJ whole genome shotgun (WGS) entry which is preliminary data.</text>
</comment>
<proteinExistence type="predicted"/>
<sequence>MDGAVSGLTLSIVRADEVQVHEHDLFSGVKGRQTALELISTLQAKLGQHSVTSLTLTDDPRPEYATQPSSPTATESPKVNAHLPIKLRPSLLFNSPMPLEQKVSVVVGPSVLSAAGGMATQ</sequence>
<feature type="compositionally biased region" description="Polar residues" evidence="1">
    <location>
        <begin position="66"/>
        <end position="77"/>
    </location>
</feature>
<name>A0A090TAD1_9VIBR</name>
<dbReference type="EMBL" id="BBMT01000013">
    <property type="protein sequence ID" value="GAL36920.1"/>
    <property type="molecule type" value="Genomic_DNA"/>
</dbReference>
<feature type="region of interest" description="Disordered" evidence="1">
    <location>
        <begin position="52"/>
        <end position="81"/>
    </location>
</feature>
<dbReference type="AlphaFoldDB" id="A0A090TAD1"/>
<evidence type="ECO:0000256" key="1">
    <source>
        <dbReference type="SAM" id="MobiDB-lite"/>
    </source>
</evidence>
<gene>
    <name evidence="2" type="ORF">JCM19240_3886</name>
</gene>
<evidence type="ECO:0000313" key="2">
    <source>
        <dbReference type="EMBL" id="GAL36920.1"/>
    </source>
</evidence>
<keyword evidence="3" id="KW-1185">Reference proteome</keyword>
<reference evidence="2 3" key="2">
    <citation type="submission" date="2014-09" db="EMBL/GenBank/DDBJ databases">
        <authorList>
            <consortium name="NBRP consortium"/>
            <person name="Sawabe T."/>
            <person name="Meirelles P."/>
            <person name="Nakanishi M."/>
            <person name="Sayaka M."/>
            <person name="Hattori M."/>
            <person name="Ohkuma M."/>
        </authorList>
    </citation>
    <scope>NUCLEOTIDE SEQUENCE [LARGE SCALE GENOMIC DNA]</scope>
    <source>
        <strain evidence="2 3">JCM 19240</strain>
    </source>
</reference>
<reference evidence="2 3" key="1">
    <citation type="submission" date="2014-09" db="EMBL/GenBank/DDBJ databases">
        <title>Vibrio maritimus JCM 19240. (C210) whole genome shotgun sequence.</title>
        <authorList>
            <person name="Sawabe T."/>
            <person name="Meirelles P."/>
            <person name="Nakanishi M."/>
            <person name="Sayaka M."/>
            <person name="Hattori M."/>
            <person name="Ohkuma M."/>
        </authorList>
    </citation>
    <scope>NUCLEOTIDE SEQUENCE [LARGE SCALE GENOMIC DNA]</scope>
    <source>
        <strain evidence="2 3">JCM 19240</strain>
    </source>
</reference>
<accession>A0A090TAD1</accession>
<dbReference type="Proteomes" id="UP000029224">
    <property type="component" value="Unassembled WGS sequence"/>
</dbReference>